<dbReference type="RefSeq" id="WP_350257481.1">
    <property type="nucleotide sequence ID" value="NZ_CP138335.1"/>
</dbReference>
<gene>
    <name evidence="2" type="ORF">SAC06_06375</name>
</gene>
<dbReference type="Gene3D" id="3.20.20.100">
    <property type="entry name" value="NADP-dependent oxidoreductase domain"/>
    <property type="match status" value="1"/>
</dbReference>
<name>A0AAU7V6I9_9ACTO</name>
<reference evidence="2" key="1">
    <citation type="submission" date="2023-11" db="EMBL/GenBank/DDBJ databases">
        <title>Scrofimicrobium hongkongense sp. nov., isolated from a patient with peritonitis.</title>
        <authorList>
            <person name="Lao H.Y."/>
            <person name="Wong A.Y.P."/>
            <person name="Ng T.L."/>
            <person name="Wong R.Y.L."/>
            <person name="Yau M.C.Y."/>
            <person name="Lam J.Y.W."/>
            <person name="Siu G.K.H."/>
        </authorList>
    </citation>
    <scope>NUCLEOTIDE SEQUENCE</scope>
    <source>
        <strain evidence="2">R131</strain>
    </source>
</reference>
<evidence type="ECO:0000259" key="1">
    <source>
        <dbReference type="Pfam" id="PF00248"/>
    </source>
</evidence>
<dbReference type="Pfam" id="PF00248">
    <property type="entry name" value="Aldo_ket_red"/>
    <property type="match status" value="1"/>
</dbReference>
<dbReference type="SUPFAM" id="SSF51430">
    <property type="entry name" value="NAD(P)-linked oxidoreductase"/>
    <property type="match status" value="1"/>
</dbReference>
<dbReference type="GO" id="GO:0005829">
    <property type="term" value="C:cytosol"/>
    <property type="evidence" value="ECO:0007669"/>
    <property type="project" value="TreeGrafter"/>
</dbReference>
<dbReference type="PANTHER" id="PTHR43364:SF18">
    <property type="entry name" value="OXIDOREDUCTASE"/>
    <property type="match status" value="1"/>
</dbReference>
<protein>
    <submittedName>
        <fullName evidence="2">Aldo/keto reductase</fullName>
    </submittedName>
</protein>
<dbReference type="AlphaFoldDB" id="A0AAU7V6I9"/>
<dbReference type="PANTHER" id="PTHR43364">
    <property type="entry name" value="NADH-SPECIFIC METHYLGLYOXAL REDUCTASE-RELATED"/>
    <property type="match status" value="1"/>
</dbReference>
<dbReference type="InterPro" id="IPR023210">
    <property type="entry name" value="NADP_OxRdtase_dom"/>
</dbReference>
<organism evidence="2">
    <name type="scientific">Scrofimicrobium appendicitidis</name>
    <dbReference type="NCBI Taxonomy" id="3079930"/>
    <lineage>
        <taxon>Bacteria</taxon>
        <taxon>Bacillati</taxon>
        <taxon>Actinomycetota</taxon>
        <taxon>Actinomycetes</taxon>
        <taxon>Actinomycetales</taxon>
        <taxon>Actinomycetaceae</taxon>
        <taxon>Scrofimicrobium</taxon>
    </lineage>
</organism>
<evidence type="ECO:0000313" key="2">
    <source>
        <dbReference type="EMBL" id="XBW07275.1"/>
    </source>
</evidence>
<sequence length="297" mass="31915">MEQRLLGEHGLILSSLGLGTRTWGLDTDPHEAAEMLTVYRDAGGSVLEVEDDPRFPEPAQTVGELTRPGELQLILRSTGRLPARGSLLDSLDRTLTHLGADHVDLWIPMGPRREAPLAELVEAAEVAWRSGRARYVGLGGLSWWDGGAATTMGPFFSAWAGRLSILEPALSQARAVRDAGLGLIAGAPLAGGMLTGKYRHSTPPDARATSPRFKAELAPYEEAGPRAVIEATCRAAEGLERSPAQVALAWARDEAGVTSAIIGPRGVRQLEHLLQIDGWRLPRALRDVLTEVALRPN</sequence>
<dbReference type="InterPro" id="IPR050523">
    <property type="entry name" value="AKR_Detox_Biosynth"/>
</dbReference>
<dbReference type="EMBL" id="CP138335">
    <property type="protein sequence ID" value="XBW07275.1"/>
    <property type="molecule type" value="Genomic_DNA"/>
</dbReference>
<dbReference type="InterPro" id="IPR036812">
    <property type="entry name" value="NAD(P)_OxRdtase_dom_sf"/>
</dbReference>
<proteinExistence type="predicted"/>
<accession>A0AAU7V6I9</accession>
<feature type="domain" description="NADP-dependent oxidoreductase" evidence="1">
    <location>
        <begin position="84"/>
        <end position="275"/>
    </location>
</feature>
<dbReference type="KEGG" id="sapp:SAC06_06375"/>